<feature type="compositionally biased region" description="Polar residues" evidence="1">
    <location>
        <begin position="46"/>
        <end position="62"/>
    </location>
</feature>
<comment type="caution">
    <text evidence="2">The sequence shown here is derived from an EMBL/GenBank/DDBJ whole genome shotgun (WGS) entry which is preliminary data.</text>
</comment>
<gene>
    <name evidence="2" type="ORF">NDU88_003787</name>
</gene>
<keyword evidence="3" id="KW-1185">Reference proteome</keyword>
<organism evidence="2 3">
    <name type="scientific">Pleurodeles waltl</name>
    <name type="common">Iberian ribbed newt</name>
    <dbReference type="NCBI Taxonomy" id="8319"/>
    <lineage>
        <taxon>Eukaryota</taxon>
        <taxon>Metazoa</taxon>
        <taxon>Chordata</taxon>
        <taxon>Craniata</taxon>
        <taxon>Vertebrata</taxon>
        <taxon>Euteleostomi</taxon>
        <taxon>Amphibia</taxon>
        <taxon>Batrachia</taxon>
        <taxon>Caudata</taxon>
        <taxon>Salamandroidea</taxon>
        <taxon>Salamandridae</taxon>
        <taxon>Pleurodelinae</taxon>
        <taxon>Pleurodeles</taxon>
    </lineage>
</organism>
<dbReference type="AlphaFoldDB" id="A0AAV7V2S7"/>
<name>A0AAV7V2S7_PLEWA</name>
<evidence type="ECO:0000313" key="3">
    <source>
        <dbReference type="Proteomes" id="UP001066276"/>
    </source>
</evidence>
<evidence type="ECO:0000256" key="1">
    <source>
        <dbReference type="SAM" id="MobiDB-lite"/>
    </source>
</evidence>
<protein>
    <submittedName>
        <fullName evidence="2">Uncharacterized protein</fullName>
    </submittedName>
</protein>
<proteinExistence type="predicted"/>
<reference evidence="2" key="1">
    <citation type="journal article" date="2022" name="bioRxiv">
        <title>Sequencing and chromosome-scale assembly of the giantPleurodeles waltlgenome.</title>
        <authorList>
            <person name="Brown T."/>
            <person name="Elewa A."/>
            <person name="Iarovenko S."/>
            <person name="Subramanian E."/>
            <person name="Araus A.J."/>
            <person name="Petzold A."/>
            <person name="Susuki M."/>
            <person name="Suzuki K.-i.T."/>
            <person name="Hayashi T."/>
            <person name="Toyoda A."/>
            <person name="Oliveira C."/>
            <person name="Osipova E."/>
            <person name="Leigh N.D."/>
            <person name="Simon A."/>
            <person name="Yun M.H."/>
        </authorList>
    </citation>
    <scope>NUCLEOTIDE SEQUENCE</scope>
    <source>
        <strain evidence="2">20211129_DDA</strain>
        <tissue evidence="2">Liver</tissue>
    </source>
</reference>
<feature type="region of interest" description="Disordered" evidence="1">
    <location>
        <begin position="1"/>
        <end position="68"/>
    </location>
</feature>
<accession>A0AAV7V2S7</accession>
<evidence type="ECO:0000313" key="2">
    <source>
        <dbReference type="EMBL" id="KAJ1194499.1"/>
    </source>
</evidence>
<dbReference type="Proteomes" id="UP001066276">
    <property type="component" value="Chromosome 2_2"/>
</dbReference>
<feature type="compositionally biased region" description="Gly residues" evidence="1">
    <location>
        <begin position="29"/>
        <end position="39"/>
    </location>
</feature>
<sequence length="68" mass="6908">MSDTVALKLRSCPTGPGPGGVWDRPAAPGRGGSRGGPGRGAPLEELNNNGQPLAQGWGTATQRFAVPR</sequence>
<dbReference type="EMBL" id="JANPWB010000004">
    <property type="protein sequence ID" value="KAJ1194499.1"/>
    <property type="molecule type" value="Genomic_DNA"/>
</dbReference>